<dbReference type="Ensembl" id="ENSAOWT00000014479.1">
    <property type="protein sequence ID" value="ENSAOWP00000012743.1"/>
    <property type="gene ID" value="ENSAOWG00000008703.1"/>
</dbReference>
<dbReference type="GO" id="GO:0006812">
    <property type="term" value="P:monoatomic cation transport"/>
    <property type="evidence" value="ECO:0007669"/>
    <property type="project" value="InterPro"/>
</dbReference>
<evidence type="ECO:0000313" key="2">
    <source>
        <dbReference type="Ensembl" id="ENSAOWP00000012743.1"/>
    </source>
</evidence>
<dbReference type="Proteomes" id="UP000694424">
    <property type="component" value="Unplaced"/>
</dbReference>
<feature type="signal peptide" evidence="1">
    <location>
        <begin position="1"/>
        <end position="20"/>
    </location>
</feature>
<dbReference type="PANTHER" id="PTHR15759:SF7">
    <property type="entry name" value="PANNEXIN-2"/>
    <property type="match status" value="1"/>
</dbReference>
<evidence type="ECO:0000256" key="1">
    <source>
        <dbReference type="SAM" id="SignalP"/>
    </source>
</evidence>
<reference evidence="2" key="1">
    <citation type="submission" date="2025-08" db="UniProtKB">
        <authorList>
            <consortium name="Ensembl"/>
        </authorList>
    </citation>
    <scope>IDENTIFICATION</scope>
</reference>
<feature type="chain" id="PRO_5034595243" evidence="1">
    <location>
        <begin position="21"/>
        <end position="363"/>
    </location>
</feature>
<dbReference type="GO" id="GO:0005886">
    <property type="term" value="C:plasma membrane"/>
    <property type="evidence" value="ECO:0007669"/>
    <property type="project" value="TreeGrafter"/>
</dbReference>
<sequence length="363" mass="41068">MNLIILINLIHLFIFRKSNFIFDKLNKVGIKTKKQWQKSQFCDINILAMFCNENRDHIKSLNRLDFITNESDLMYDNVVRQLLAALAQSNHDATPTMRDSGIQTIDPSVDPADIDANEQLIIKRPRKKMKWIPTTNPLPQPFKEQLAIMKVENHKPEKPKPVRRKTATDSLIAPLLDTSTEKKHTRHFSLDVHPYILSSKKPKPEIQAIPSMPTSKSQEGGFLNQEENFWGSVKLPIPIKNIQLYTPHPAKEILYSSETCRTVPAAGAFVTCNHNHIATPAATSMTLNQVKPEPTPALNCNPTHPLLHINTLYEDHEEEVSNVIDNGIHSPTDTGEILSIPTPKQIRLATFDEPMAIVSSVEY</sequence>
<dbReference type="GO" id="GO:0022829">
    <property type="term" value="F:wide pore channel activity"/>
    <property type="evidence" value="ECO:0007669"/>
    <property type="project" value="TreeGrafter"/>
</dbReference>
<accession>A0A8B9PPF4</accession>
<name>A0A8B9PPF4_APTOW</name>
<dbReference type="AlphaFoldDB" id="A0A8B9PPF4"/>
<dbReference type="GO" id="GO:0032732">
    <property type="term" value="P:positive regulation of interleukin-1 production"/>
    <property type="evidence" value="ECO:0007669"/>
    <property type="project" value="InterPro"/>
</dbReference>
<organism evidence="2 3">
    <name type="scientific">Apteryx owenii</name>
    <name type="common">Little spotted kiwi</name>
    <dbReference type="NCBI Taxonomy" id="8824"/>
    <lineage>
        <taxon>Eukaryota</taxon>
        <taxon>Metazoa</taxon>
        <taxon>Chordata</taxon>
        <taxon>Craniata</taxon>
        <taxon>Vertebrata</taxon>
        <taxon>Euteleostomi</taxon>
        <taxon>Archelosauria</taxon>
        <taxon>Archosauria</taxon>
        <taxon>Dinosauria</taxon>
        <taxon>Saurischia</taxon>
        <taxon>Theropoda</taxon>
        <taxon>Coelurosauria</taxon>
        <taxon>Aves</taxon>
        <taxon>Palaeognathae</taxon>
        <taxon>Apterygiformes</taxon>
        <taxon>Apterygidae</taxon>
        <taxon>Apteryx</taxon>
    </lineage>
</organism>
<dbReference type="PANTHER" id="PTHR15759">
    <property type="entry name" value="PANNEXIN"/>
    <property type="match status" value="1"/>
</dbReference>
<keyword evidence="3" id="KW-1185">Reference proteome</keyword>
<dbReference type="InterPro" id="IPR039099">
    <property type="entry name" value="Pannexin"/>
</dbReference>
<evidence type="ECO:0000313" key="3">
    <source>
        <dbReference type="Proteomes" id="UP000694424"/>
    </source>
</evidence>
<keyword evidence="1" id="KW-0732">Signal</keyword>
<dbReference type="GO" id="GO:0007267">
    <property type="term" value="P:cell-cell signaling"/>
    <property type="evidence" value="ECO:0007669"/>
    <property type="project" value="TreeGrafter"/>
</dbReference>
<reference evidence="2" key="2">
    <citation type="submission" date="2025-09" db="UniProtKB">
        <authorList>
            <consortium name="Ensembl"/>
        </authorList>
    </citation>
    <scope>IDENTIFICATION</scope>
</reference>
<proteinExistence type="predicted"/>
<protein>
    <submittedName>
        <fullName evidence="2">Pannexin 2</fullName>
    </submittedName>
</protein>